<keyword evidence="5" id="KW-0472">Membrane</keyword>
<keyword evidence="4" id="KW-0812">Transmembrane</keyword>
<reference evidence="8 9" key="1">
    <citation type="submission" date="2020-08" db="EMBL/GenBank/DDBJ databases">
        <title>Novel species isolated from subtropical streams in China.</title>
        <authorList>
            <person name="Lu H."/>
        </authorList>
    </citation>
    <scope>NUCLEOTIDE SEQUENCE [LARGE SCALE GENOMIC DNA]</scope>
    <source>
        <strain evidence="8 9">KACC 16656</strain>
    </source>
</reference>
<feature type="chain" id="PRO_5045125158" evidence="7">
    <location>
        <begin position="34"/>
        <end position="999"/>
    </location>
</feature>
<name>A0ABR6X1Y9_9BURK</name>
<keyword evidence="3" id="KW-1134">Transmembrane beta strand</keyword>
<keyword evidence="9" id="KW-1185">Reference proteome</keyword>
<dbReference type="RefSeq" id="WP_186922060.1">
    <property type="nucleotide sequence ID" value="NZ_JACOFW010000005.1"/>
</dbReference>
<accession>A0ABR6X1Y9</accession>
<evidence type="ECO:0000256" key="4">
    <source>
        <dbReference type="ARBA" id="ARBA00022692"/>
    </source>
</evidence>
<evidence type="ECO:0000313" key="8">
    <source>
        <dbReference type="EMBL" id="MBC3806974.1"/>
    </source>
</evidence>
<dbReference type="Gene3D" id="2.40.170.20">
    <property type="entry name" value="TonB-dependent receptor, beta-barrel domain"/>
    <property type="match status" value="2"/>
</dbReference>
<keyword evidence="6" id="KW-0998">Cell outer membrane</keyword>
<feature type="signal peptide" evidence="7">
    <location>
        <begin position="1"/>
        <end position="33"/>
    </location>
</feature>
<evidence type="ECO:0000256" key="7">
    <source>
        <dbReference type="SAM" id="SignalP"/>
    </source>
</evidence>
<organism evidence="8 9">
    <name type="scientific">Undibacterium seohonense</name>
    <dbReference type="NCBI Taxonomy" id="1344950"/>
    <lineage>
        <taxon>Bacteria</taxon>
        <taxon>Pseudomonadati</taxon>
        <taxon>Pseudomonadota</taxon>
        <taxon>Betaproteobacteria</taxon>
        <taxon>Burkholderiales</taxon>
        <taxon>Oxalobacteraceae</taxon>
        <taxon>Undibacterium</taxon>
    </lineage>
</organism>
<dbReference type="Proteomes" id="UP000648257">
    <property type="component" value="Unassembled WGS sequence"/>
</dbReference>
<dbReference type="Gene3D" id="2.60.40.1120">
    <property type="entry name" value="Carboxypeptidase-like, regulatory domain"/>
    <property type="match status" value="1"/>
</dbReference>
<gene>
    <name evidence="8" type="ORF">H8K52_06395</name>
</gene>
<keyword evidence="2" id="KW-0813">Transport</keyword>
<protein>
    <submittedName>
        <fullName evidence="8">TonB-dependent receptor</fullName>
    </submittedName>
</protein>
<keyword evidence="7" id="KW-0732">Signal</keyword>
<dbReference type="EMBL" id="JACOFW010000005">
    <property type="protein sequence ID" value="MBC3806974.1"/>
    <property type="molecule type" value="Genomic_DNA"/>
</dbReference>
<comment type="caution">
    <text evidence="8">The sequence shown here is derived from an EMBL/GenBank/DDBJ whole genome shotgun (WGS) entry which is preliminary data.</text>
</comment>
<dbReference type="SUPFAM" id="SSF49452">
    <property type="entry name" value="Starch-binding domain-like"/>
    <property type="match status" value="1"/>
</dbReference>
<proteinExistence type="predicted"/>
<keyword evidence="8" id="KW-0675">Receptor</keyword>
<comment type="subcellular location">
    <subcellularLocation>
        <location evidence="1">Cell outer membrane</location>
        <topology evidence="1">Multi-pass membrane protein</topology>
    </subcellularLocation>
</comment>
<dbReference type="InterPro" id="IPR013784">
    <property type="entry name" value="Carb-bd-like_fold"/>
</dbReference>
<dbReference type="PANTHER" id="PTHR30069:SF46">
    <property type="entry name" value="OAR PROTEIN"/>
    <property type="match status" value="1"/>
</dbReference>
<evidence type="ECO:0000256" key="3">
    <source>
        <dbReference type="ARBA" id="ARBA00022452"/>
    </source>
</evidence>
<dbReference type="PANTHER" id="PTHR30069">
    <property type="entry name" value="TONB-DEPENDENT OUTER MEMBRANE RECEPTOR"/>
    <property type="match status" value="1"/>
</dbReference>
<evidence type="ECO:0000256" key="5">
    <source>
        <dbReference type="ARBA" id="ARBA00023136"/>
    </source>
</evidence>
<sequence length="999" mass="110734">MKKTHETRDFVFKKTVLVLSLMAGMSMMHGAHAQSITGGLYGSVPSGDKVGVIVTNSETGFKRELQTDAQGRYKTSGLNPGLYTIKFMQGDKVIAERVVNVKPNSESAVVAITAEDASGKSTAPMVVVSGQSAQTVVIPIDVSTPELTSSYSQELINHLPLAAAASPETIALLRSSVRHDSNTTGLVQLGGASPAENRYYLNEFDTTNDRTSLGSNRLPREAIQNTEVMGGSFGASWTNATGGIMSQTIRQGSNQFKAGYSMYFTPATSSTWSPPTKDIYAGDGSYYSYSRNNRSDSSTTHYLWGSGALIKDKLFAFVLLGDARPSMSYGFSQNRESITTRSSSNVLLNLTWNINDDHTVNLIGSRNWSRSSTDNYRLTEDYSTKVGAFSSHSDAPVGQRMLIANYHGNLTNDLDVRLMGGFLGQINDRAHGAEDVPYVDQYDSKTQRTTNIGVQDRTVNFRPDDYWRRGFKGDLTWRLGNHKIVFGGEYYKHFLGQDWHTPNAGWYTYYDRSSAVQLSNGEKVSGQYVGYYFNRESGQMVSENKAMYLEDYWKVVDNVIVYGGLRFDKYVNKDALARPMFSFPMTSPRVGVAWDVNGDSSLKVGGNLGRYSLSMPSNFSFGVGESHLEQRKWYRYTGIDPATKAPLGLTQIGATYTAPGRDGIPPHAYEVSTTNLKAPYQDELQLYVQKALSRNWVGQVDFGYADLKRVVNTTCYGQGIAAWANSHGYPKYPSDYECFVLNPGEDVTVMRDFRGDGTLTSLTIPASAFGLPKPKHKYIHMTFDASHSRSAAEPWYLNMSYTWTRSFGNDNGFLDLERRNAGYIGQTGIYDFPETMRGANGNLTNDVRHAARASGAYYFSNGIRTSGMLSMNTGQPMSCIGLKPDVDSLSYNWGSWGHYCDASKTPVGVKAAGTSGRLPFFWQFDFGIGYDVKFGEHNKLSIDLSIQNLNNRRGIVDRYNTYSADVNADNTIVQDINWGIPSQYQAPRRASLVLRYSFF</sequence>
<dbReference type="InterPro" id="IPR039426">
    <property type="entry name" value="TonB-dep_rcpt-like"/>
</dbReference>
<dbReference type="InterPro" id="IPR036942">
    <property type="entry name" value="Beta-barrel_TonB_sf"/>
</dbReference>
<dbReference type="SUPFAM" id="SSF56935">
    <property type="entry name" value="Porins"/>
    <property type="match status" value="1"/>
</dbReference>
<evidence type="ECO:0000313" key="9">
    <source>
        <dbReference type="Proteomes" id="UP000648257"/>
    </source>
</evidence>
<evidence type="ECO:0000256" key="1">
    <source>
        <dbReference type="ARBA" id="ARBA00004571"/>
    </source>
</evidence>
<evidence type="ECO:0000256" key="6">
    <source>
        <dbReference type="ARBA" id="ARBA00023237"/>
    </source>
</evidence>
<evidence type="ECO:0000256" key="2">
    <source>
        <dbReference type="ARBA" id="ARBA00022448"/>
    </source>
</evidence>